<reference evidence="2 3" key="1">
    <citation type="submission" date="2024-09" db="EMBL/GenBank/DDBJ databases">
        <title>Chromosome-scale assembly of Riccia fluitans.</title>
        <authorList>
            <person name="Paukszto L."/>
            <person name="Sawicki J."/>
            <person name="Karawczyk K."/>
            <person name="Piernik-Szablinska J."/>
            <person name="Szczecinska M."/>
            <person name="Mazdziarz M."/>
        </authorList>
    </citation>
    <scope>NUCLEOTIDE SEQUENCE [LARGE SCALE GENOMIC DNA]</scope>
    <source>
        <strain evidence="2">Rf_01</strain>
        <tissue evidence="2">Aerial parts of the thallus</tissue>
    </source>
</reference>
<evidence type="ECO:0000313" key="2">
    <source>
        <dbReference type="EMBL" id="KAL2653110.1"/>
    </source>
</evidence>
<evidence type="ECO:0000256" key="1">
    <source>
        <dbReference type="SAM" id="Coils"/>
    </source>
</evidence>
<evidence type="ECO:0000313" key="3">
    <source>
        <dbReference type="Proteomes" id="UP001605036"/>
    </source>
</evidence>
<name>A0ABD1ZP50_9MARC</name>
<dbReference type="EMBL" id="JBHFFA010000001">
    <property type="protein sequence ID" value="KAL2653110.1"/>
    <property type="molecule type" value="Genomic_DNA"/>
</dbReference>
<dbReference type="Proteomes" id="UP001605036">
    <property type="component" value="Unassembled WGS sequence"/>
</dbReference>
<proteinExistence type="predicted"/>
<sequence length="74" mass="8559">MKLKCEELQSKLRMKDDTLRIATKDYTGKIKELTKKNEDILQMKMKFEKTVAKLTNEKNALEAKLAKGKDLGRS</sequence>
<accession>A0ABD1ZP50</accession>
<protein>
    <submittedName>
        <fullName evidence="2">Uncharacterized protein</fullName>
    </submittedName>
</protein>
<comment type="caution">
    <text evidence="2">The sequence shown here is derived from an EMBL/GenBank/DDBJ whole genome shotgun (WGS) entry which is preliminary data.</text>
</comment>
<gene>
    <name evidence="2" type="ORF">R1flu_021238</name>
</gene>
<feature type="coiled-coil region" evidence="1">
    <location>
        <begin position="30"/>
        <end position="71"/>
    </location>
</feature>
<keyword evidence="3" id="KW-1185">Reference proteome</keyword>
<dbReference type="AlphaFoldDB" id="A0ABD1ZP50"/>
<keyword evidence="1" id="KW-0175">Coiled coil</keyword>
<organism evidence="2 3">
    <name type="scientific">Riccia fluitans</name>
    <dbReference type="NCBI Taxonomy" id="41844"/>
    <lineage>
        <taxon>Eukaryota</taxon>
        <taxon>Viridiplantae</taxon>
        <taxon>Streptophyta</taxon>
        <taxon>Embryophyta</taxon>
        <taxon>Marchantiophyta</taxon>
        <taxon>Marchantiopsida</taxon>
        <taxon>Marchantiidae</taxon>
        <taxon>Marchantiales</taxon>
        <taxon>Ricciaceae</taxon>
        <taxon>Riccia</taxon>
    </lineage>
</organism>